<dbReference type="EMBL" id="AP022605">
    <property type="protein sequence ID" value="BBZ06426.1"/>
    <property type="molecule type" value="Genomic_DNA"/>
</dbReference>
<gene>
    <name evidence="2" type="ORF">MDOR_05950</name>
</gene>
<protein>
    <recommendedName>
        <fullName evidence="1">Lantibiotic dehydratase N-terminal domain-containing protein</fullName>
    </recommendedName>
</protein>
<organism evidence="2 3">
    <name type="scientific">Mycolicibacterium doricum</name>
    <dbReference type="NCBI Taxonomy" id="126673"/>
    <lineage>
        <taxon>Bacteria</taxon>
        <taxon>Bacillati</taxon>
        <taxon>Actinomycetota</taxon>
        <taxon>Actinomycetes</taxon>
        <taxon>Mycobacteriales</taxon>
        <taxon>Mycobacteriaceae</taxon>
        <taxon>Mycolicibacterium</taxon>
    </lineage>
</organism>
<dbReference type="KEGG" id="mdr:MDOR_05950"/>
<name>A0A7I7VM98_9MYCO</name>
<accession>A0A7I7VM98</accession>
<evidence type="ECO:0000313" key="2">
    <source>
        <dbReference type="EMBL" id="BBZ06426.1"/>
    </source>
</evidence>
<dbReference type="RefSeq" id="WP_109749326.1">
    <property type="nucleotide sequence ID" value="NZ_AP022605.1"/>
</dbReference>
<dbReference type="InterPro" id="IPR006827">
    <property type="entry name" value="Lant_deHydtase_N"/>
</dbReference>
<dbReference type="AlphaFoldDB" id="A0A7I7VM98"/>
<dbReference type="Proteomes" id="UP000467201">
    <property type="component" value="Chromosome"/>
</dbReference>
<reference evidence="2 3" key="1">
    <citation type="journal article" date="2019" name="Emerg. Microbes Infect.">
        <title>Comprehensive subspecies identification of 175 nontuberculous mycobacteria species based on 7547 genomic profiles.</title>
        <authorList>
            <person name="Matsumoto Y."/>
            <person name="Kinjo T."/>
            <person name="Motooka D."/>
            <person name="Nabeya D."/>
            <person name="Jung N."/>
            <person name="Uechi K."/>
            <person name="Horii T."/>
            <person name="Iida T."/>
            <person name="Fujita J."/>
            <person name="Nakamura S."/>
        </authorList>
    </citation>
    <scope>NUCLEOTIDE SEQUENCE [LARGE SCALE GENOMIC DNA]</scope>
    <source>
        <strain evidence="2 3">JCM 12405</strain>
    </source>
</reference>
<feature type="domain" description="Lantibiotic dehydratase N-terminal" evidence="1">
    <location>
        <begin position="54"/>
        <end position="110"/>
    </location>
</feature>
<dbReference type="Pfam" id="PF04738">
    <property type="entry name" value="Lant_dehydr_N"/>
    <property type="match status" value="1"/>
</dbReference>
<evidence type="ECO:0000313" key="3">
    <source>
        <dbReference type="Proteomes" id="UP000467201"/>
    </source>
</evidence>
<sequence length="166" mass="17874">MTAIPGQHPHPDSAALSDTVVVRCSLGKVADYPDDPVECGDLDAIARLWSGDGIREAVLLASPVLAAQVEKLLAPSGTDTPVKKRKRLHKALLKYAIRLSTRRTRFGMCAENRGRFNAIIGLSVGPPVVEWVRDLCLRVGAGDISADAAVDTVVDYYRSSYPDAFA</sequence>
<proteinExistence type="predicted"/>
<dbReference type="OrthoDB" id="1273722at2"/>
<evidence type="ECO:0000259" key="1">
    <source>
        <dbReference type="Pfam" id="PF04738"/>
    </source>
</evidence>